<dbReference type="OrthoDB" id="66906at2759"/>
<reference evidence="2" key="1">
    <citation type="journal article" date="2020" name="Genome Biol.">
        <title>Gamete binning: chromosome-level and haplotype-resolved genome assembly enabled by high-throughput single-cell sequencing of gamete genomes.</title>
        <authorList>
            <person name="Campoy J.A."/>
            <person name="Sun H."/>
            <person name="Goel M."/>
            <person name="Jiao W.-B."/>
            <person name="Folz-Donahue K."/>
            <person name="Wang N."/>
            <person name="Rubio M."/>
            <person name="Liu C."/>
            <person name="Kukat C."/>
            <person name="Ruiz D."/>
            <person name="Huettel B."/>
            <person name="Schneeberger K."/>
        </authorList>
    </citation>
    <scope>NUCLEOTIDE SEQUENCE [LARGE SCALE GENOMIC DNA]</scope>
    <source>
        <strain evidence="2">cv. Rojo Pasion</strain>
    </source>
</reference>
<evidence type="ECO:0000313" key="2">
    <source>
        <dbReference type="Proteomes" id="UP000507245"/>
    </source>
</evidence>
<dbReference type="InterPro" id="IPR011990">
    <property type="entry name" value="TPR-like_helical_dom_sf"/>
</dbReference>
<dbReference type="Proteomes" id="UP000507245">
    <property type="component" value="Unassembled WGS sequence"/>
</dbReference>
<dbReference type="EMBL" id="CAEKKB010000003">
    <property type="protein sequence ID" value="CAB4302318.1"/>
    <property type="molecule type" value="Genomic_DNA"/>
</dbReference>
<evidence type="ECO:0000313" key="1">
    <source>
        <dbReference type="EMBL" id="CAB4302318.1"/>
    </source>
</evidence>
<dbReference type="SUPFAM" id="SSF48452">
    <property type="entry name" value="TPR-like"/>
    <property type="match status" value="1"/>
</dbReference>
<keyword evidence="2" id="KW-1185">Reference proteome</keyword>
<name>A0A6J5WV87_PRUAR</name>
<organism evidence="1 2">
    <name type="scientific">Prunus armeniaca</name>
    <name type="common">Apricot</name>
    <name type="synonym">Armeniaca vulgaris</name>
    <dbReference type="NCBI Taxonomy" id="36596"/>
    <lineage>
        <taxon>Eukaryota</taxon>
        <taxon>Viridiplantae</taxon>
        <taxon>Streptophyta</taxon>
        <taxon>Embryophyta</taxon>
        <taxon>Tracheophyta</taxon>
        <taxon>Spermatophyta</taxon>
        <taxon>Magnoliopsida</taxon>
        <taxon>eudicotyledons</taxon>
        <taxon>Gunneridae</taxon>
        <taxon>Pentapetalae</taxon>
        <taxon>rosids</taxon>
        <taxon>fabids</taxon>
        <taxon>Rosales</taxon>
        <taxon>Rosaceae</taxon>
        <taxon>Amygdaloideae</taxon>
        <taxon>Amygdaleae</taxon>
        <taxon>Prunus</taxon>
    </lineage>
</organism>
<protein>
    <recommendedName>
        <fullName evidence="3">ER membrane protein complex subunit 2</fullName>
    </recommendedName>
</protein>
<dbReference type="AlphaFoldDB" id="A0A6J5WV87"/>
<gene>
    <name evidence="1" type="ORF">ORAREDHAP_LOCUS18008</name>
</gene>
<proteinExistence type="predicted"/>
<sequence length="82" mass="9811">MEVRIKAHKLMEAIQVLDHLIELELEDYEWQLLKDNVHSYMGEFELATSKFKEILAEVPLRVEAYHGLVMLACDPPRNWRMW</sequence>
<accession>A0A6J5WV87</accession>
<evidence type="ECO:0008006" key="3">
    <source>
        <dbReference type="Google" id="ProtNLM"/>
    </source>
</evidence>